<dbReference type="GO" id="GO:0008528">
    <property type="term" value="F:G protein-coupled peptide receptor activity"/>
    <property type="evidence" value="ECO:0007669"/>
    <property type="project" value="TreeGrafter"/>
</dbReference>
<dbReference type="Gene3D" id="4.10.1240.10">
    <property type="entry name" value="GPCR, family 2, extracellular hormone receptor domain"/>
    <property type="match status" value="1"/>
</dbReference>
<dbReference type="PROSITE" id="PS00649">
    <property type="entry name" value="G_PROTEIN_RECEP_F2_1"/>
    <property type="match status" value="1"/>
</dbReference>
<dbReference type="InterPro" id="IPR000832">
    <property type="entry name" value="GPCR_2_secretin-like"/>
</dbReference>
<evidence type="ECO:0000256" key="5">
    <source>
        <dbReference type="ARBA" id="ARBA00022989"/>
    </source>
</evidence>
<keyword evidence="4 8" id="KW-0812">Transmembrane</keyword>
<dbReference type="SMART" id="SM00008">
    <property type="entry name" value="HormR"/>
    <property type="match status" value="1"/>
</dbReference>
<proteinExistence type="inferred from homology"/>
<evidence type="ECO:0000256" key="2">
    <source>
        <dbReference type="ARBA" id="ARBA00005314"/>
    </source>
</evidence>
<accession>A0AAE0YR10</accession>
<evidence type="ECO:0000313" key="11">
    <source>
        <dbReference type="EMBL" id="KAK3754952.1"/>
    </source>
</evidence>
<dbReference type="EMBL" id="JAWDGP010005620">
    <property type="protein sequence ID" value="KAK3754952.1"/>
    <property type="molecule type" value="Genomic_DNA"/>
</dbReference>
<comment type="subcellular location">
    <subcellularLocation>
        <location evidence="1">Cell membrane</location>
        <topology evidence="1">Multi-pass membrane protein</topology>
    </subcellularLocation>
</comment>
<evidence type="ECO:0000256" key="1">
    <source>
        <dbReference type="ARBA" id="ARBA00004651"/>
    </source>
</evidence>
<evidence type="ECO:0000256" key="3">
    <source>
        <dbReference type="ARBA" id="ARBA00022475"/>
    </source>
</evidence>
<dbReference type="InterPro" id="IPR050332">
    <property type="entry name" value="GPCR_2"/>
</dbReference>
<reference evidence="11" key="1">
    <citation type="journal article" date="2023" name="G3 (Bethesda)">
        <title>A reference genome for the long-term kleptoplast-retaining sea slug Elysia crispata morphotype clarki.</title>
        <authorList>
            <person name="Eastman K.E."/>
            <person name="Pendleton A.L."/>
            <person name="Shaikh M.A."/>
            <person name="Suttiyut T."/>
            <person name="Ogas R."/>
            <person name="Tomko P."/>
            <person name="Gavelis G."/>
            <person name="Widhalm J.R."/>
            <person name="Wisecaver J.H."/>
        </authorList>
    </citation>
    <scope>NUCLEOTIDE SEQUENCE</scope>
    <source>
        <strain evidence="11">ECLA1</strain>
    </source>
</reference>
<keyword evidence="12" id="KW-1185">Reference proteome</keyword>
<name>A0AAE0YR10_9GAST</name>
<comment type="similarity">
    <text evidence="2">Belongs to the G-protein coupled receptor 2 family.</text>
</comment>
<dbReference type="Proteomes" id="UP001283361">
    <property type="component" value="Unassembled WGS sequence"/>
</dbReference>
<feature type="signal peptide" evidence="9">
    <location>
        <begin position="1"/>
        <end position="21"/>
    </location>
</feature>
<feature type="chain" id="PRO_5042252199" description="G-protein coupled receptors family 2 profile 1 domain-containing protein" evidence="9">
    <location>
        <begin position="22"/>
        <end position="308"/>
    </location>
</feature>
<keyword evidence="6 8" id="KW-0472">Membrane</keyword>
<dbReference type="PROSITE" id="PS50227">
    <property type="entry name" value="G_PROTEIN_RECEP_F2_3"/>
    <property type="match status" value="1"/>
</dbReference>
<dbReference type="PANTHER" id="PTHR45620:SF42">
    <property type="entry name" value="G-PROTEIN COUPLED RECEPTOR SEB-2"/>
    <property type="match status" value="1"/>
</dbReference>
<evidence type="ECO:0000313" key="12">
    <source>
        <dbReference type="Proteomes" id="UP001283361"/>
    </source>
</evidence>
<evidence type="ECO:0000256" key="6">
    <source>
        <dbReference type="ARBA" id="ARBA00023136"/>
    </source>
</evidence>
<dbReference type="InterPro" id="IPR036445">
    <property type="entry name" value="GPCR_2_extracell_dom_sf"/>
</dbReference>
<dbReference type="AlphaFoldDB" id="A0AAE0YR10"/>
<keyword evidence="9" id="KW-0732">Signal</keyword>
<evidence type="ECO:0000256" key="8">
    <source>
        <dbReference type="SAM" id="Phobius"/>
    </source>
</evidence>
<comment type="caution">
    <text evidence="11">The sequence shown here is derived from an EMBL/GenBank/DDBJ whole genome shotgun (WGS) entry which is preliminary data.</text>
</comment>
<evidence type="ECO:0000259" key="10">
    <source>
        <dbReference type="PROSITE" id="PS50227"/>
    </source>
</evidence>
<dbReference type="Pfam" id="PF02793">
    <property type="entry name" value="HRM"/>
    <property type="match status" value="1"/>
</dbReference>
<evidence type="ECO:0000256" key="4">
    <source>
        <dbReference type="ARBA" id="ARBA00022692"/>
    </source>
</evidence>
<dbReference type="Pfam" id="PF00002">
    <property type="entry name" value="7tm_2"/>
    <property type="match status" value="1"/>
</dbReference>
<dbReference type="InterPro" id="IPR001879">
    <property type="entry name" value="GPCR_2_extracellular_dom"/>
</dbReference>
<organism evidence="11 12">
    <name type="scientific">Elysia crispata</name>
    <name type="common">lettuce slug</name>
    <dbReference type="NCBI Taxonomy" id="231223"/>
    <lineage>
        <taxon>Eukaryota</taxon>
        <taxon>Metazoa</taxon>
        <taxon>Spiralia</taxon>
        <taxon>Lophotrochozoa</taxon>
        <taxon>Mollusca</taxon>
        <taxon>Gastropoda</taxon>
        <taxon>Heterobranchia</taxon>
        <taxon>Euthyneura</taxon>
        <taxon>Panpulmonata</taxon>
        <taxon>Sacoglossa</taxon>
        <taxon>Placobranchoidea</taxon>
        <taxon>Plakobranchidae</taxon>
        <taxon>Elysia</taxon>
    </lineage>
</organism>
<dbReference type="GO" id="GO:0005886">
    <property type="term" value="C:plasma membrane"/>
    <property type="evidence" value="ECO:0007669"/>
    <property type="project" value="UniProtKB-SubCell"/>
</dbReference>
<protein>
    <recommendedName>
        <fullName evidence="10">G-protein coupled receptors family 2 profile 1 domain-containing protein</fullName>
    </recommendedName>
</protein>
<dbReference type="GO" id="GO:0007188">
    <property type="term" value="P:adenylate cyclase-modulating G protein-coupled receptor signaling pathway"/>
    <property type="evidence" value="ECO:0007669"/>
    <property type="project" value="TreeGrafter"/>
</dbReference>
<feature type="transmembrane region" description="Helical" evidence="8">
    <location>
        <begin position="240"/>
        <end position="261"/>
    </location>
</feature>
<evidence type="ECO:0000256" key="7">
    <source>
        <dbReference type="ARBA" id="ARBA00023180"/>
    </source>
</evidence>
<dbReference type="SUPFAM" id="SSF111418">
    <property type="entry name" value="Hormone receptor domain"/>
    <property type="match status" value="1"/>
</dbReference>
<keyword evidence="7" id="KW-0325">Glycoprotein</keyword>
<keyword evidence="5 8" id="KW-1133">Transmembrane helix</keyword>
<feature type="transmembrane region" description="Helical" evidence="8">
    <location>
        <begin position="205"/>
        <end position="228"/>
    </location>
</feature>
<dbReference type="InterPro" id="IPR017983">
    <property type="entry name" value="GPCR_2_secretin-like_CS"/>
</dbReference>
<keyword evidence="3" id="KW-1003">Cell membrane</keyword>
<dbReference type="PANTHER" id="PTHR45620">
    <property type="entry name" value="PDF RECEPTOR-LIKE PROTEIN-RELATED"/>
    <property type="match status" value="1"/>
</dbReference>
<feature type="domain" description="G-protein coupled receptors family 2 profile 1" evidence="10">
    <location>
        <begin position="116"/>
        <end position="199"/>
    </location>
</feature>
<sequence>MAKNSWILLFGFTSIIQLTHAFKDGLCRTKFGEYSPASFNIHACGHCYGFITRSEDIIMHPLFQQLVVLGNQSVFPQYTLLTPNDENITMANRICQTVSRDTCSRWKSCCRDARACCRRQLHSPAGKNGSCPRTWDGWGCWDDTPPEATVYIGCPSFLEHSMSSRYAIKHCNADGRWFMLENQTRENEWTDYTKCLDKDSLLVSIYLGLACNIASIVLLVPAIAIFIVYRSLRRQHRIRLHINFFGALLFADVINILWEMLVSHDQLQSSRNFDLGFFRGLAYLLAIMQKYRTNSAEEQKYVVCQGLT</sequence>
<evidence type="ECO:0000256" key="9">
    <source>
        <dbReference type="SAM" id="SignalP"/>
    </source>
</evidence>
<gene>
    <name evidence="11" type="ORF">RRG08_004072</name>
</gene>
<dbReference type="Gene3D" id="1.20.1070.10">
    <property type="entry name" value="Rhodopsin 7-helix transmembrane proteins"/>
    <property type="match status" value="1"/>
</dbReference>